<feature type="compositionally biased region" description="Basic and acidic residues" evidence="1">
    <location>
        <begin position="1"/>
        <end position="10"/>
    </location>
</feature>
<feature type="compositionally biased region" description="Basic and acidic residues" evidence="1">
    <location>
        <begin position="26"/>
        <end position="45"/>
    </location>
</feature>
<dbReference type="EMBL" id="HBEL01017877">
    <property type="protein sequence ID" value="CAD8412386.1"/>
    <property type="molecule type" value="Transcribed_RNA"/>
</dbReference>
<name>A0A7S0C488_9STRA</name>
<accession>A0A7S0C488</accession>
<proteinExistence type="predicted"/>
<organism evidence="2">
    <name type="scientific">Proboscia inermis</name>
    <dbReference type="NCBI Taxonomy" id="420281"/>
    <lineage>
        <taxon>Eukaryota</taxon>
        <taxon>Sar</taxon>
        <taxon>Stramenopiles</taxon>
        <taxon>Ochrophyta</taxon>
        <taxon>Bacillariophyta</taxon>
        <taxon>Coscinodiscophyceae</taxon>
        <taxon>Rhizosoleniophycidae</taxon>
        <taxon>Rhizosoleniales</taxon>
        <taxon>Rhizosoleniaceae</taxon>
        <taxon>Proboscia</taxon>
    </lineage>
</organism>
<dbReference type="AlphaFoldDB" id="A0A7S0C488"/>
<protein>
    <submittedName>
        <fullName evidence="2">Uncharacterized protein</fullName>
    </submittedName>
</protein>
<reference evidence="2" key="1">
    <citation type="submission" date="2021-01" db="EMBL/GenBank/DDBJ databases">
        <authorList>
            <person name="Corre E."/>
            <person name="Pelletier E."/>
            <person name="Niang G."/>
            <person name="Scheremetjew M."/>
            <person name="Finn R."/>
            <person name="Kale V."/>
            <person name="Holt S."/>
            <person name="Cochrane G."/>
            <person name="Meng A."/>
            <person name="Brown T."/>
            <person name="Cohen L."/>
        </authorList>
    </citation>
    <scope>NUCLEOTIDE SEQUENCE</scope>
    <source>
        <strain evidence="2">CCAP1064/1</strain>
    </source>
</reference>
<gene>
    <name evidence="2" type="ORF">PINE0816_LOCUS8511</name>
</gene>
<sequence>MEGKPKREGRSLSCIMTPRPEITKNLNEKKRKEDKDKKQKSEERKILLKEKKEAAIAAGMDTVDVDEEISGLDRLLDDDDDDTTLDDLLDVDSISGDLGDLFG</sequence>
<evidence type="ECO:0000256" key="1">
    <source>
        <dbReference type="SAM" id="MobiDB-lite"/>
    </source>
</evidence>
<feature type="region of interest" description="Disordered" evidence="1">
    <location>
        <begin position="1"/>
        <end position="45"/>
    </location>
</feature>
<evidence type="ECO:0000313" key="2">
    <source>
        <dbReference type="EMBL" id="CAD8412386.1"/>
    </source>
</evidence>